<dbReference type="EMBL" id="RZIG01000002">
    <property type="protein sequence ID" value="RYJ09980.1"/>
    <property type="molecule type" value="Genomic_DNA"/>
</dbReference>
<name>A0A482T4W4_HALHI</name>
<reference evidence="2 3" key="1">
    <citation type="submission" date="2018-12" db="EMBL/GenBank/DDBJ databases">
        <title>Draft genome sequence of Haloarcula hispinica strain 18.1, an halophilic archaeon isolated from Chott El Jerid of Southern Tunisia.</title>
        <authorList>
            <person name="Najjari A."/>
            <person name="Ben Dhia O."/>
            <person name="Ferjani R."/>
            <person name="Mahjoubi M."/>
            <person name="Sghaier H."/>
            <person name="Elshahed M."/>
            <person name="Ouzari H.I."/>
            <person name="Cherid A."/>
            <person name="Youssef N."/>
        </authorList>
    </citation>
    <scope>NUCLEOTIDE SEQUENCE [LARGE SCALE GENOMIC DNA]</scope>
    <source>
        <strain evidence="2 3">18.1</strain>
    </source>
</reference>
<protein>
    <submittedName>
        <fullName evidence="2">Uncharacterized protein</fullName>
    </submittedName>
</protein>
<proteinExistence type="predicted"/>
<dbReference type="Proteomes" id="UP000293535">
    <property type="component" value="Unassembled WGS sequence"/>
</dbReference>
<comment type="caution">
    <text evidence="2">The sequence shown here is derived from an EMBL/GenBank/DDBJ whole genome shotgun (WGS) entry which is preliminary data.</text>
</comment>
<accession>A0A482T4W4</accession>
<gene>
    <name evidence="2" type="ORF">ELS20_08195</name>
</gene>
<dbReference type="AlphaFoldDB" id="A0A482T4W4"/>
<evidence type="ECO:0000313" key="2">
    <source>
        <dbReference type="EMBL" id="RYJ09980.1"/>
    </source>
</evidence>
<evidence type="ECO:0000256" key="1">
    <source>
        <dbReference type="SAM" id="MobiDB-lite"/>
    </source>
</evidence>
<feature type="region of interest" description="Disordered" evidence="1">
    <location>
        <begin position="1"/>
        <end position="25"/>
    </location>
</feature>
<evidence type="ECO:0000313" key="3">
    <source>
        <dbReference type="Proteomes" id="UP000293535"/>
    </source>
</evidence>
<organism evidence="2 3">
    <name type="scientific">Haloarcula hispanica</name>
    <dbReference type="NCBI Taxonomy" id="51589"/>
    <lineage>
        <taxon>Archaea</taxon>
        <taxon>Methanobacteriati</taxon>
        <taxon>Methanobacteriota</taxon>
        <taxon>Stenosarchaea group</taxon>
        <taxon>Halobacteria</taxon>
        <taxon>Halobacteriales</taxon>
        <taxon>Haloarculaceae</taxon>
        <taxon>Haloarcula</taxon>
    </lineage>
</organism>
<sequence length="158" mass="16898">MAATSRQPAARSHPPNDDLSWDLDQLPLPADQSATAAALAALDEADNGQRKTVKRARAALCGEIPADEPRPIDWLRAVQHTGGDLVVATWSSAGFNEIEYVPDEGRFFVAGYSALDRLQGEDPYFREVATRSAAKDLLHGSPRAVTADEATLVEGGAD</sequence>
<dbReference type="RefSeq" id="WP_129755417.1">
    <property type="nucleotide sequence ID" value="NZ_JAFKAA010000002.1"/>
</dbReference>